<accession>A0A1I0Z2U3</accession>
<keyword evidence="4" id="KW-1185">Reference proteome</keyword>
<dbReference type="InterPro" id="IPR011990">
    <property type="entry name" value="TPR-like_helical_dom_sf"/>
</dbReference>
<dbReference type="AlphaFoldDB" id="A0A1I0Z2U3"/>
<evidence type="ECO:0000313" key="4">
    <source>
        <dbReference type="Proteomes" id="UP000243799"/>
    </source>
</evidence>
<dbReference type="SUPFAM" id="SSF48452">
    <property type="entry name" value="TPR-like"/>
    <property type="match status" value="1"/>
</dbReference>
<dbReference type="CDD" id="cd00093">
    <property type="entry name" value="HTH_XRE"/>
    <property type="match status" value="1"/>
</dbReference>
<dbReference type="OrthoDB" id="3831424at2"/>
<dbReference type="Proteomes" id="UP000243799">
    <property type="component" value="Unassembled WGS sequence"/>
</dbReference>
<protein>
    <submittedName>
        <fullName evidence="3">Helix-turn-helix</fullName>
    </submittedName>
</protein>
<evidence type="ECO:0000313" key="3">
    <source>
        <dbReference type="EMBL" id="SFB19647.1"/>
    </source>
</evidence>
<gene>
    <name evidence="3" type="ORF">SAMN05216266_10651</name>
</gene>
<dbReference type="Gene3D" id="1.10.260.40">
    <property type="entry name" value="lambda repressor-like DNA-binding domains"/>
    <property type="match status" value="1"/>
</dbReference>
<evidence type="ECO:0000259" key="2">
    <source>
        <dbReference type="PROSITE" id="PS50943"/>
    </source>
</evidence>
<feature type="repeat" description="TPR" evidence="1">
    <location>
        <begin position="316"/>
        <end position="349"/>
    </location>
</feature>
<dbReference type="GO" id="GO:0003677">
    <property type="term" value="F:DNA binding"/>
    <property type="evidence" value="ECO:0007669"/>
    <property type="project" value="InterPro"/>
</dbReference>
<dbReference type="PROSITE" id="PS50943">
    <property type="entry name" value="HTH_CROC1"/>
    <property type="match status" value="1"/>
</dbReference>
<dbReference type="PROSITE" id="PS50005">
    <property type="entry name" value="TPR"/>
    <property type="match status" value="1"/>
</dbReference>
<dbReference type="SUPFAM" id="SSF47413">
    <property type="entry name" value="lambda repressor-like DNA-binding domains"/>
    <property type="match status" value="1"/>
</dbReference>
<reference evidence="4" key="1">
    <citation type="submission" date="2016-10" db="EMBL/GenBank/DDBJ databases">
        <authorList>
            <person name="Varghese N."/>
            <person name="Submissions S."/>
        </authorList>
    </citation>
    <scope>NUCLEOTIDE SEQUENCE [LARGE SCALE GENOMIC DNA]</scope>
    <source>
        <strain evidence="4">CGMCC 4.3568</strain>
    </source>
</reference>
<sequence length="388" mass="42021">MATKRRGFARARRAAGLSQEALAAVLGIDRSTVVRWEAGDTEPQPWIRPKLARTLTISPDVLGELLDAVDPVSPAPTDALQTDYDEARNVSTVTVAALRLQLQQVQFEYDMAPSAGLLVAASQQHGRVTHLRQQVSAPRVRRELWALEAESATFMGQLIWDASQRRDHASPRAYFNQAIEAARRIGDVTGEAYATLRKSYLSLYGEKAPHRGLRCAQSAADVGMAASPALTGLSLLHVAEAHAMLGEPRACEAAIEQARCQLGRVDDTDVAGEYLTPVEIERMAGSCYLFLGQPQKAHPILHGAAQSLAAKKKSQSIVLGNLALAYTRQGELEAAAQSLHRAIDALEDTRGGGGLNLAFEAGLELRPWRAEPAVQELHDRLFTLMSPG</sequence>
<dbReference type="EMBL" id="FOKG01000006">
    <property type="protein sequence ID" value="SFB19647.1"/>
    <property type="molecule type" value="Genomic_DNA"/>
</dbReference>
<dbReference type="InterPro" id="IPR001387">
    <property type="entry name" value="Cro/C1-type_HTH"/>
</dbReference>
<feature type="domain" description="HTH cro/C1-type" evidence="2">
    <location>
        <begin position="8"/>
        <end position="62"/>
    </location>
</feature>
<evidence type="ECO:0000256" key="1">
    <source>
        <dbReference type="PROSITE-ProRule" id="PRU00339"/>
    </source>
</evidence>
<proteinExistence type="predicted"/>
<dbReference type="Gene3D" id="1.25.40.10">
    <property type="entry name" value="Tetratricopeptide repeat domain"/>
    <property type="match status" value="1"/>
</dbReference>
<dbReference type="STRING" id="490629.SAMN05216266_10651"/>
<dbReference type="Pfam" id="PF01381">
    <property type="entry name" value="HTH_3"/>
    <property type="match status" value="1"/>
</dbReference>
<organism evidence="3 4">
    <name type="scientific">Amycolatopsis marina</name>
    <dbReference type="NCBI Taxonomy" id="490629"/>
    <lineage>
        <taxon>Bacteria</taxon>
        <taxon>Bacillati</taxon>
        <taxon>Actinomycetota</taxon>
        <taxon>Actinomycetes</taxon>
        <taxon>Pseudonocardiales</taxon>
        <taxon>Pseudonocardiaceae</taxon>
        <taxon>Amycolatopsis</taxon>
    </lineage>
</organism>
<dbReference type="InterPro" id="IPR019734">
    <property type="entry name" value="TPR_rpt"/>
</dbReference>
<dbReference type="SMART" id="SM00530">
    <property type="entry name" value="HTH_XRE"/>
    <property type="match status" value="1"/>
</dbReference>
<name>A0A1I0Z2U3_9PSEU</name>
<keyword evidence="1" id="KW-0802">TPR repeat</keyword>
<dbReference type="RefSeq" id="WP_091672806.1">
    <property type="nucleotide sequence ID" value="NZ_FOKG01000006.1"/>
</dbReference>
<dbReference type="InterPro" id="IPR010982">
    <property type="entry name" value="Lambda_DNA-bd_dom_sf"/>
</dbReference>